<dbReference type="AlphaFoldDB" id="A0A238ZEK5"/>
<dbReference type="InterPro" id="IPR002586">
    <property type="entry name" value="CobQ/CobB/MinD/ParA_Nub-bd_dom"/>
</dbReference>
<dbReference type="GO" id="GO:0005829">
    <property type="term" value="C:cytosol"/>
    <property type="evidence" value="ECO:0007669"/>
    <property type="project" value="TreeGrafter"/>
</dbReference>
<gene>
    <name evidence="4" type="ORF">SAMN06272737_12829</name>
</gene>
<feature type="domain" description="CobQ/CobB/MinD/ParA nucleotide binding" evidence="3">
    <location>
        <begin position="5"/>
        <end position="220"/>
    </location>
</feature>
<evidence type="ECO:0000313" key="5">
    <source>
        <dbReference type="Proteomes" id="UP000198403"/>
    </source>
</evidence>
<dbReference type="EMBL" id="FZNO01000028">
    <property type="protein sequence ID" value="SNR81946.1"/>
    <property type="molecule type" value="Genomic_DNA"/>
</dbReference>
<dbReference type="GO" id="GO:0051782">
    <property type="term" value="P:negative regulation of cell division"/>
    <property type="evidence" value="ECO:0007669"/>
    <property type="project" value="TreeGrafter"/>
</dbReference>
<dbReference type="PIRSF" id="PIRSF005647">
    <property type="entry name" value="CooC"/>
    <property type="match status" value="1"/>
</dbReference>
<dbReference type="PANTHER" id="PTHR43384:SF6">
    <property type="entry name" value="SEPTUM SITE-DETERMINING PROTEIN MIND HOMOLOG, CHLOROPLASTIC"/>
    <property type="match status" value="1"/>
</dbReference>
<keyword evidence="5" id="KW-1185">Reference proteome</keyword>
<dbReference type="RefSeq" id="WP_176445665.1">
    <property type="nucleotide sequence ID" value="NZ_FZNO01000028.1"/>
</dbReference>
<evidence type="ECO:0000256" key="2">
    <source>
        <dbReference type="ARBA" id="ARBA00022840"/>
    </source>
</evidence>
<keyword evidence="1" id="KW-0547">Nucleotide-binding</keyword>
<evidence type="ECO:0000259" key="3">
    <source>
        <dbReference type="Pfam" id="PF01656"/>
    </source>
</evidence>
<proteinExistence type="predicted"/>
<dbReference type="Pfam" id="PF01656">
    <property type="entry name" value="CbiA"/>
    <property type="match status" value="1"/>
</dbReference>
<name>A0A238ZEK5_9ACTN</name>
<dbReference type="Gene3D" id="3.40.50.300">
    <property type="entry name" value="P-loop containing nucleotide triphosphate hydrolases"/>
    <property type="match status" value="1"/>
</dbReference>
<accession>A0A238ZEK5</accession>
<evidence type="ECO:0000313" key="4">
    <source>
        <dbReference type="EMBL" id="SNR81946.1"/>
    </source>
</evidence>
<dbReference type="GO" id="GO:0009898">
    <property type="term" value="C:cytoplasmic side of plasma membrane"/>
    <property type="evidence" value="ECO:0007669"/>
    <property type="project" value="TreeGrafter"/>
</dbReference>
<keyword evidence="2" id="KW-0067">ATP-binding</keyword>
<reference evidence="4 5" key="1">
    <citation type="submission" date="2017-06" db="EMBL/GenBank/DDBJ databases">
        <authorList>
            <person name="Kim H.J."/>
            <person name="Triplett B.A."/>
        </authorList>
    </citation>
    <scope>NUCLEOTIDE SEQUENCE [LARGE SCALE GENOMIC DNA]</scope>
    <source>
        <strain evidence="4 5">DSM 44272</strain>
    </source>
</reference>
<sequence length="256" mass="26131">MRIALAGKGGAGKTTLSATLSLLAARGGRKVVAVDADANPNLAAALGAAPAAGRLQPVPVSLVSRRRGGTGLLEPVNTVLDRYAAAGPDGIRLLGMGGPAHADEGCLCAAHAVVSSVLEDLGAPGRLVVVDMEASPEHLSRGTVRHVDAVLLVAEPYYRSLETVRRMSALVAELTVPYVAVVANKVRSTGDREAVEEFCARHGLAFAGAVPWSDAVGAADRARVAVADWPGTGDVLTAVQDVAASLGRITGRRLLG</sequence>
<dbReference type="PANTHER" id="PTHR43384">
    <property type="entry name" value="SEPTUM SITE-DETERMINING PROTEIN MIND HOMOLOG, CHLOROPLASTIC-RELATED"/>
    <property type="match status" value="1"/>
</dbReference>
<dbReference type="InterPro" id="IPR014433">
    <property type="entry name" value="CooC"/>
</dbReference>
<dbReference type="GO" id="GO:0016887">
    <property type="term" value="F:ATP hydrolysis activity"/>
    <property type="evidence" value="ECO:0007669"/>
    <property type="project" value="TreeGrafter"/>
</dbReference>
<dbReference type="GO" id="GO:0005524">
    <property type="term" value="F:ATP binding"/>
    <property type="evidence" value="ECO:0007669"/>
    <property type="project" value="UniProtKB-KW"/>
</dbReference>
<organism evidence="4 5">
    <name type="scientific">Blastococcus mobilis</name>
    <dbReference type="NCBI Taxonomy" id="1938746"/>
    <lineage>
        <taxon>Bacteria</taxon>
        <taxon>Bacillati</taxon>
        <taxon>Actinomycetota</taxon>
        <taxon>Actinomycetes</taxon>
        <taxon>Geodermatophilales</taxon>
        <taxon>Geodermatophilaceae</taxon>
        <taxon>Blastococcus</taxon>
    </lineage>
</organism>
<dbReference type="InterPro" id="IPR027417">
    <property type="entry name" value="P-loop_NTPase"/>
</dbReference>
<evidence type="ECO:0000256" key="1">
    <source>
        <dbReference type="ARBA" id="ARBA00022741"/>
    </source>
</evidence>
<dbReference type="SUPFAM" id="SSF52540">
    <property type="entry name" value="P-loop containing nucleoside triphosphate hydrolases"/>
    <property type="match status" value="1"/>
</dbReference>
<protein>
    <submittedName>
        <fullName evidence="4">CO dehydrogenase maturation factor</fullName>
    </submittedName>
</protein>
<dbReference type="Proteomes" id="UP000198403">
    <property type="component" value="Unassembled WGS sequence"/>
</dbReference>
<dbReference type="InterPro" id="IPR050625">
    <property type="entry name" value="ParA/MinD_ATPase"/>
</dbReference>